<dbReference type="Proteomes" id="UP000485058">
    <property type="component" value="Unassembled WGS sequence"/>
</dbReference>
<evidence type="ECO:0000256" key="6">
    <source>
        <dbReference type="SAM" id="SignalP"/>
    </source>
</evidence>
<protein>
    <recommendedName>
        <fullName evidence="9">Thioredoxin-like fold domain-containing protein</fullName>
    </recommendedName>
</protein>
<dbReference type="EMBL" id="BLLF01001848">
    <property type="protein sequence ID" value="GFH21529.1"/>
    <property type="molecule type" value="Genomic_DNA"/>
</dbReference>
<gene>
    <name evidence="7" type="ORF">HaLaN_18854</name>
</gene>
<evidence type="ECO:0000256" key="2">
    <source>
        <dbReference type="ARBA" id="ARBA00005679"/>
    </source>
</evidence>
<dbReference type="GO" id="GO:0005576">
    <property type="term" value="C:extracellular region"/>
    <property type="evidence" value="ECO:0007669"/>
    <property type="project" value="UniProtKB-SubCell"/>
</dbReference>
<evidence type="ECO:0000313" key="8">
    <source>
        <dbReference type="Proteomes" id="UP000485058"/>
    </source>
</evidence>
<accession>A0A699ZPF7</accession>
<evidence type="ECO:0008006" key="9">
    <source>
        <dbReference type="Google" id="ProtNLM"/>
    </source>
</evidence>
<evidence type="ECO:0000313" key="7">
    <source>
        <dbReference type="EMBL" id="GFH21529.1"/>
    </source>
</evidence>
<sequence>MKWTTTTGKLAAVPMLLLLVVKGFKASSDGRPQVTFFSEALCPYCRAFTLDTLEPMFKCHTGPEGRALQLAAGMKTQALQPPHSGVPWVTMTSQHGGDSSHAVPLYDAADALLSLVCAAYGGKD</sequence>
<evidence type="ECO:0000256" key="3">
    <source>
        <dbReference type="ARBA" id="ARBA00022525"/>
    </source>
</evidence>
<comment type="similarity">
    <text evidence="2">Belongs to the GILT family.</text>
</comment>
<name>A0A699ZPF7_HAELA</name>
<reference evidence="7 8" key="1">
    <citation type="submission" date="2020-02" db="EMBL/GenBank/DDBJ databases">
        <title>Draft genome sequence of Haematococcus lacustris strain NIES-144.</title>
        <authorList>
            <person name="Morimoto D."/>
            <person name="Nakagawa S."/>
            <person name="Yoshida T."/>
            <person name="Sawayama S."/>
        </authorList>
    </citation>
    <scope>NUCLEOTIDE SEQUENCE [LARGE SCALE GENOMIC DNA]</scope>
    <source>
        <strain evidence="7 8">NIES-144</strain>
    </source>
</reference>
<comment type="subcellular location">
    <subcellularLocation>
        <location evidence="1">Secreted</location>
    </subcellularLocation>
</comment>
<dbReference type="InterPro" id="IPR004911">
    <property type="entry name" value="Interferon-induced_GILT"/>
</dbReference>
<feature type="chain" id="PRO_5025441448" description="Thioredoxin-like fold domain-containing protein" evidence="6">
    <location>
        <begin position="27"/>
        <end position="124"/>
    </location>
</feature>
<evidence type="ECO:0000256" key="5">
    <source>
        <dbReference type="ARBA" id="ARBA00023180"/>
    </source>
</evidence>
<dbReference type="AlphaFoldDB" id="A0A699ZPF7"/>
<evidence type="ECO:0000256" key="4">
    <source>
        <dbReference type="ARBA" id="ARBA00022729"/>
    </source>
</evidence>
<dbReference type="PANTHER" id="PTHR13234:SF8">
    <property type="entry name" value="GAMMA-INTERFERON-INDUCIBLE LYSOSOMAL THIOL REDUCTASE"/>
    <property type="match status" value="1"/>
</dbReference>
<keyword evidence="4 6" id="KW-0732">Signal</keyword>
<comment type="caution">
    <text evidence="7">The sequence shown here is derived from an EMBL/GenBank/DDBJ whole genome shotgun (WGS) entry which is preliminary data.</text>
</comment>
<keyword evidence="3" id="KW-0964">Secreted</keyword>
<evidence type="ECO:0000256" key="1">
    <source>
        <dbReference type="ARBA" id="ARBA00004613"/>
    </source>
</evidence>
<dbReference type="GO" id="GO:0016671">
    <property type="term" value="F:oxidoreductase activity, acting on a sulfur group of donors, disulfide as acceptor"/>
    <property type="evidence" value="ECO:0007669"/>
    <property type="project" value="InterPro"/>
</dbReference>
<keyword evidence="5" id="KW-0325">Glycoprotein</keyword>
<feature type="signal peptide" evidence="6">
    <location>
        <begin position="1"/>
        <end position="26"/>
    </location>
</feature>
<feature type="non-terminal residue" evidence="7">
    <location>
        <position position="124"/>
    </location>
</feature>
<feature type="non-terminal residue" evidence="7">
    <location>
        <position position="1"/>
    </location>
</feature>
<dbReference type="PANTHER" id="PTHR13234">
    <property type="entry name" value="GAMMA-INTERFERON INDUCIBLE LYSOSOMAL THIOL REDUCTASE GILT"/>
    <property type="match status" value="1"/>
</dbReference>
<keyword evidence="8" id="KW-1185">Reference proteome</keyword>
<organism evidence="7 8">
    <name type="scientific">Haematococcus lacustris</name>
    <name type="common">Green alga</name>
    <name type="synonym">Haematococcus pluvialis</name>
    <dbReference type="NCBI Taxonomy" id="44745"/>
    <lineage>
        <taxon>Eukaryota</taxon>
        <taxon>Viridiplantae</taxon>
        <taxon>Chlorophyta</taxon>
        <taxon>core chlorophytes</taxon>
        <taxon>Chlorophyceae</taxon>
        <taxon>CS clade</taxon>
        <taxon>Chlamydomonadales</taxon>
        <taxon>Haematococcaceae</taxon>
        <taxon>Haematococcus</taxon>
    </lineage>
</organism>
<proteinExistence type="inferred from homology"/>